<proteinExistence type="predicted"/>
<dbReference type="InterPro" id="IPR037401">
    <property type="entry name" value="SnoaL-like"/>
</dbReference>
<dbReference type="AlphaFoldDB" id="A0A068TFB1"/>
<protein>
    <submittedName>
        <fullName evidence="2">SnoaL-like polyketide cyclase</fullName>
    </submittedName>
</protein>
<dbReference type="Gene3D" id="3.10.450.50">
    <property type="match status" value="1"/>
</dbReference>
<evidence type="ECO:0000259" key="1">
    <source>
        <dbReference type="Pfam" id="PF12680"/>
    </source>
</evidence>
<organism evidence="2 3">
    <name type="scientific">Neorhizobium galegae bv. officinalis bv. officinalis str. HAMBI 1141</name>
    <dbReference type="NCBI Taxonomy" id="1028801"/>
    <lineage>
        <taxon>Bacteria</taxon>
        <taxon>Pseudomonadati</taxon>
        <taxon>Pseudomonadota</taxon>
        <taxon>Alphaproteobacteria</taxon>
        <taxon>Hyphomicrobiales</taxon>
        <taxon>Rhizobiaceae</taxon>
        <taxon>Rhizobium/Agrobacterium group</taxon>
        <taxon>Neorhizobium</taxon>
    </lineage>
</organism>
<dbReference type="SUPFAM" id="SSF54427">
    <property type="entry name" value="NTF2-like"/>
    <property type="match status" value="1"/>
</dbReference>
<sequence length="129" mass="13975">MTTIDTGKAYIKAVQTGDQATLGELLSPQVIWHQPGNNQFSGTKNGIAEFGAMMGAMMAKSGGSFAITHAHRYLANGDLVAIEIEFAGQREGAKVDQSGIDLLRVQDGKIVEVWLFSSDPEEEDQFWGK</sequence>
<evidence type="ECO:0000313" key="2">
    <source>
        <dbReference type="EMBL" id="CDN56756.1"/>
    </source>
</evidence>
<feature type="domain" description="SnoaL-like" evidence="1">
    <location>
        <begin position="9"/>
        <end position="113"/>
    </location>
</feature>
<accession>A0A068TFB1</accession>
<dbReference type="PATRIC" id="fig|1028801.3.peg.4512"/>
<dbReference type="Pfam" id="PF12680">
    <property type="entry name" value="SnoaL_2"/>
    <property type="match status" value="1"/>
</dbReference>
<dbReference type="Proteomes" id="UP000028186">
    <property type="component" value="Chromosome I"/>
</dbReference>
<dbReference type="RefSeq" id="WP_038548405.1">
    <property type="nucleotide sequence ID" value="NZ_HG938355.1"/>
</dbReference>
<evidence type="ECO:0000313" key="3">
    <source>
        <dbReference type="Proteomes" id="UP000028186"/>
    </source>
</evidence>
<dbReference type="EMBL" id="HG938355">
    <property type="protein sequence ID" value="CDN56756.1"/>
    <property type="molecule type" value="Genomic_DNA"/>
</dbReference>
<dbReference type="KEGG" id="ngl:RG1141_CH44440"/>
<dbReference type="eggNOG" id="COG3631">
    <property type="taxonomic scope" value="Bacteria"/>
</dbReference>
<name>A0A068TFB1_NEOGA</name>
<gene>
    <name evidence="2" type="ORF">RG1141_CH44440</name>
</gene>
<dbReference type="HOGENOM" id="CLU_123830_0_1_5"/>
<reference evidence="3" key="1">
    <citation type="journal article" date="2014" name="BMC Genomics">
        <title>Genome sequencing of two Neorhizobium galegae strains reveals a noeT gene responsible for the unusual acetylation of the nodulation factors.</title>
        <authorList>
            <person name="Osterman J."/>
            <person name="Marsh J."/>
            <person name="Laine P.K."/>
            <person name="Zeng Z."/>
            <person name="Alatalo E."/>
            <person name="Sullivan J.T."/>
            <person name="Young J.P."/>
            <person name="Thomas-Oates J."/>
            <person name="Paulin L."/>
            <person name="Lindstrom K."/>
        </authorList>
    </citation>
    <scope>NUCLEOTIDE SEQUENCE [LARGE SCALE GENOMIC DNA]</scope>
    <source>
        <strain evidence="3">HAMBI 1141</strain>
    </source>
</reference>
<dbReference type="InterPro" id="IPR032710">
    <property type="entry name" value="NTF2-like_dom_sf"/>
</dbReference>